<dbReference type="AlphaFoldDB" id="A0A9N7YRD9"/>
<reference evidence="2" key="1">
    <citation type="submission" date="2020-03" db="EMBL/GenBank/DDBJ databases">
        <authorList>
            <person name="Weist P."/>
        </authorList>
    </citation>
    <scope>NUCLEOTIDE SEQUENCE</scope>
</reference>
<keyword evidence="3" id="KW-1185">Reference proteome</keyword>
<accession>A0A9N7YRD9</accession>
<evidence type="ECO:0000313" key="2">
    <source>
        <dbReference type="EMBL" id="CAB1436806.1"/>
    </source>
</evidence>
<protein>
    <submittedName>
        <fullName evidence="2">Uncharacterized protein</fullName>
    </submittedName>
</protein>
<dbReference type="EMBL" id="CADEAL010001943">
    <property type="protein sequence ID" value="CAB1436806.1"/>
    <property type="molecule type" value="Genomic_DNA"/>
</dbReference>
<dbReference type="Proteomes" id="UP001153269">
    <property type="component" value="Unassembled WGS sequence"/>
</dbReference>
<comment type="caution">
    <text evidence="2">The sequence shown here is derived from an EMBL/GenBank/DDBJ whole genome shotgun (WGS) entry which is preliminary data.</text>
</comment>
<feature type="region of interest" description="Disordered" evidence="1">
    <location>
        <begin position="18"/>
        <end position="45"/>
    </location>
</feature>
<organism evidence="2 3">
    <name type="scientific">Pleuronectes platessa</name>
    <name type="common">European plaice</name>
    <dbReference type="NCBI Taxonomy" id="8262"/>
    <lineage>
        <taxon>Eukaryota</taxon>
        <taxon>Metazoa</taxon>
        <taxon>Chordata</taxon>
        <taxon>Craniata</taxon>
        <taxon>Vertebrata</taxon>
        <taxon>Euteleostomi</taxon>
        <taxon>Actinopterygii</taxon>
        <taxon>Neopterygii</taxon>
        <taxon>Teleostei</taxon>
        <taxon>Neoteleostei</taxon>
        <taxon>Acanthomorphata</taxon>
        <taxon>Carangaria</taxon>
        <taxon>Pleuronectiformes</taxon>
        <taxon>Pleuronectoidei</taxon>
        <taxon>Pleuronectidae</taxon>
        <taxon>Pleuronectes</taxon>
    </lineage>
</organism>
<proteinExistence type="predicted"/>
<gene>
    <name evidence="2" type="ORF">PLEPLA_LOCUS24839</name>
</gene>
<sequence>MSTSTASAYFSFPKTRQSLHMNSQITGGGEKRERSAAETTTEPQNGRRLQVQILLETETWRRQWSLLVTYKRFKMIDSQLSAQRRAMMRNIPDEDQGLQKTSTYIVPCFLLVEVSV</sequence>
<evidence type="ECO:0000256" key="1">
    <source>
        <dbReference type="SAM" id="MobiDB-lite"/>
    </source>
</evidence>
<name>A0A9N7YRD9_PLEPL</name>
<evidence type="ECO:0000313" key="3">
    <source>
        <dbReference type="Proteomes" id="UP001153269"/>
    </source>
</evidence>